<proteinExistence type="predicted"/>
<dbReference type="PATRIC" id="fig|1365965.3.peg.1765"/>
<protein>
    <submittedName>
        <fullName evidence="1">Uncharacterized protein</fullName>
    </submittedName>
</protein>
<accession>A0A0L7AVY4</accession>
<reference evidence="1 2" key="1">
    <citation type="journal article" date="2015" name="Int J Genomics">
        <title>Comparative Genomics Revealed Genetic Diversity and Species/Strain-Level Differences in Carbohydrate Metabolism of Three Probiotic Bifidobacterial Species.</title>
        <authorList>
            <person name="Odamaki T."/>
            <person name="Horigome A."/>
            <person name="Sugahara H."/>
            <person name="Hashikura N."/>
            <person name="Minami J."/>
            <person name="Xiao J.Z."/>
            <person name="Abe F."/>
        </authorList>
    </citation>
    <scope>NUCLEOTIDE SEQUENCE [LARGE SCALE GENOMIC DNA]</scope>
    <source>
        <strain evidence="1 2">MCC 1128</strain>
    </source>
</reference>
<sequence>MLFSSWLGLEATSVNGRGKRVTVADLTGVGVKAGIPRTRCIAIANEMQDRIRDAGFAVRD</sequence>
<evidence type="ECO:0000313" key="1">
    <source>
        <dbReference type="EMBL" id="KOA39396.1"/>
    </source>
</evidence>
<gene>
    <name evidence="1" type="ORF">BBM1128_08785</name>
</gene>
<dbReference type="EMBL" id="AVQD01000015">
    <property type="protein sequence ID" value="KOA39396.1"/>
    <property type="molecule type" value="Genomic_DNA"/>
</dbReference>
<name>A0A0L7AVY4_BIFBR</name>
<organism evidence="1 2">
    <name type="scientific">Bifidobacterium breve MCC 1128</name>
    <dbReference type="NCBI Taxonomy" id="1365965"/>
    <lineage>
        <taxon>Bacteria</taxon>
        <taxon>Bacillati</taxon>
        <taxon>Actinomycetota</taxon>
        <taxon>Actinomycetes</taxon>
        <taxon>Bifidobacteriales</taxon>
        <taxon>Bifidobacteriaceae</taxon>
        <taxon>Bifidobacterium</taxon>
    </lineage>
</organism>
<comment type="caution">
    <text evidence="1">The sequence shown here is derived from an EMBL/GenBank/DDBJ whole genome shotgun (WGS) entry which is preliminary data.</text>
</comment>
<evidence type="ECO:0000313" key="2">
    <source>
        <dbReference type="Proteomes" id="UP000037193"/>
    </source>
</evidence>
<dbReference type="AlphaFoldDB" id="A0A0L7AVY4"/>
<dbReference type="Proteomes" id="UP000037193">
    <property type="component" value="Unassembled WGS sequence"/>
</dbReference>